<name>A0AAD6VNZ0_9AGAR</name>
<evidence type="ECO:0000313" key="5">
    <source>
        <dbReference type="Proteomes" id="UP001219525"/>
    </source>
</evidence>
<organism evidence="4 5">
    <name type="scientific">Mycena pura</name>
    <dbReference type="NCBI Taxonomy" id="153505"/>
    <lineage>
        <taxon>Eukaryota</taxon>
        <taxon>Fungi</taxon>
        <taxon>Dikarya</taxon>
        <taxon>Basidiomycota</taxon>
        <taxon>Agaricomycotina</taxon>
        <taxon>Agaricomycetes</taxon>
        <taxon>Agaricomycetidae</taxon>
        <taxon>Agaricales</taxon>
        <taxon>Marasmiineae</taxon>
        <taxon>Mycenaceae</taxon>
        <taxon>Mycena</taxon>
    </lineage>
</organism>
<feature type="region of interest" description="Disordered" evidence="2">
    <location>
        <begin position="260"/>
        <end position="382"/>
    </location>
</feature>
<accession>A0AAD6VNZ0</accession>
<feature type="compositionally biased region" description="Polar residues" evidence="2">
    <location>
        <begin position="267"/>
        <end position="277"/>
    </location>
</feature>
<feature type="domain" description="DUF6532" evidence="3">
    <location>
        <begin position="455"/>
        <end position="607"/>
    </location>
</feature>
<feature type="compositionally biased region" description="Basic and acidic residues" evidence="2">
    <location>
        <begin position="360"/>
        <end position="370"/>
    </location>
</feature>
<feature type="region of interest" description="Disordered" evidence="2">
    <location>
        <begin position="1"/>
        <end position="85"/>
    </location>
</feature>
<feature type="coiled-coil region" evidence="1">
    <location>
        <begin position="227"/>
        <end position="255"/>
    </location>
</feature>
<feature type="compositionally biased region" description="Basic and acidic residues" evidence="2">
    <location>
        <begin position="72"/>
        <end position="84"/>
    </location>
</feature>
<proteinExistence type="predicted"/>
<evidence type="ECO:0000313" key="4">
    <source>
        <dbReference type="EMBL" id="KAJ7218607.1"/>
    </source>
</evidence>
<dbReference type="EMBL" id="JARJCW010000012">
    <property type="protein sequence ID" value="KAJ7218607.1"/>
    <property type="molecule type" value="Genomic_DNA"/>
</dbReference>
<feature type="compositionally biased region" description="Basic residues" evidence="2">
    <location>
        <begin position="10"/>
        <end position="23"/>
    </location>
</feature>
<protein>
    <recommendedName>
        <fullName evidence="3">DUF6532 domain-containing protein</fullName>
    </recommendedName>
</protein>
<dbReference type="AlphaFoldDB" id="A0AAD6VNZ0"/>
<dbReference type="Proteomes" id="UP001219525">
    <property type="component" value="Unassembled WGS sequence"/>
</dbReference>
<dbReference type="Pfam" id="PF20149">
    <property type="entry name" value="DUF6532"/>
    <property type="match status" value="1"/>
</dbReference>
<keyword evidence="1" id="KW-0175">Coiled coil</keyword>
<evidence type="ECO:0000259" key="3">
    <source>
        <dbReference type="Pfam" id="PF20149"/>
    </source>
</evidence>
<dbReference type="InterPro" id="IPR045341">
    <property type="entry name" value="DUF6532"/>
</dbReference>
<reference evidence="4" key="1">
    <citation type="submission" date="2023-03" db="EMBL/GenBank/DDBJ databases">
        <title>Massive genome expansion in bonnet fungi (Mycena s.s.) driven by repeated elements and novel gene families across ecological guilds.</title>
        <authorList>
            <consortium name="Lawrence Berkeley National Laboratory"/>
            <person name="Harder C.B."/>
            <person name="Miyauchi S."/>
            <person name="Viragh M."/>
            <person name="Kuo A."/>
            <person name="Thoen E."/>
            <person name="Andreopoulos B."/>
            <person name="Lu D."/>
            <person name="Skrede I."/>
            <person name="Drula E."/>
            <person name="Henrissat B."/>
            <person name="Morin E."/>
            <person name="Kohler A."/>
            <person name="Barry K."/>
            <person name="LaButti K."/>
            <person name="Morin E."/>
            <person name="Salamov A."/>
            <person name="Lipzen A."/>
            <person name="Mereny Z."/>
            <person name="Hegedus B."/>
            <person name="Baldrian P."/>
            <person name="Stursova M."/>
            <person name="Weitz H."/>
            <person name="Taylor A."/>
            <person name="Grigoriev I.V."/>
            <person name="Nagy L.G."/>
            <person name="Martin F."/>
            <person name="Kauserud H."/>
        </authorList>
    </citation>
    <scope>NUCLEOTIDE SEQUENCE</scope>
    <source>
        <strain evidence="4">9144</strain>
    </source>
</reference>
<gene>
    <name evidence="4" type="ORF">GGX14DRAFT_390377</name>
</gene>
<evidence type="ECO:0000256" key="1">
    <source>
        <dbReference type="SAM" id="Coils"/>
    </source>
</evidence>
<evidence type="ECO:0000256" key="2">
    <source>
        <dbReference type="SAM" id="MobiDB-lite"/>
    </source>
</evidence>
<feature type="compositionally biased region" description="Polar residues" evidence="2">
    <location>
        <begin position="331"/>
        <end position="340"/>
    </location>
</feature>
<comment type="caution">
    <text evidence="4">The sequence shown here is derived from an EMBL/GenBank/DDBJ whole genome shotgun (WGS) entry which is preliminary data.</text>
</comment>
<keyword evidence="5" id="KW-1185">Reference proteome</keyword>
<sequence length="656" mass="71887">MPTQPSQQSARKRSSGKATKRKVPSGEAADTEYQEKIPVKWRRKAASMNIPARSPLPDRSTRVKNPGAPDLPTEHRSSEEVAKDKARKAALIQELAELETMRLAKLAQLELDEEEEAEDEESTVINNITDLQMMDTERFAMHGSRVDDEAAFFLDNLQMSDELDDPESLQKFRDSIKAAQAEFEATKASVAKTVLDSSVNEEPETELEELAQPLKKKAKGHARSAIEAAKEEIIKRKEKERRSADEERLKRIQAKFPTKYTGLDPNWRQTSSGTSGLNKRVTGLSVATPKATKDSNSTLGGLTDADSAGIGPAKSKAAKGIVDAKLERNPNRVNQDVTILSSDSDDDTPAPTQRAAYIQDARKKTGERPKPRPLTRAPAGPSGLELQSTVVIIPSADPIPSEVAAYWDGAFIPTLLSVLGCSLEPWLIKPRDIESAFIAVYPNVKYDIKNMGNPLMKKARDRLNNGRSWIGSHAIAIVTRHFQGKPFTDLPTDKREAAIAKYATYALTPQGPMLFAHPAPENDPDALPSGFCQSTFVIDILSAFLKKTAHSCKNYGYPIGAVCLIAAALERAFSMYTTGQLAEEAPQFSQDNVGGVVEDYLDNIKRFSDRKWVTIMQLCGVPSKADETLAVASPSLQARRRTLYVPSSPAAGSDDD</sequence>